<dbReference type="VEuPathDB" id="FungiDB:AeMF1_018110"/>
<dbReference type="InterPro" id="IPR011009">
    <property type="entry name" value="Kinase-like_dom_sf"/>
</dbReference>
<dbReference type="PROSITE" id="PS50011">
    <property type="entry name" value="PROTEIN_KINASE_DOM"/>
    <property type="match status" value="1"/>
</dbReference>
<evidence type="ECO:0000256" key="1">
    <source>
        <dbReference type="ARBA" id="ARBA00022527"/>
    </source>
</evidence>
<protein>
    <recommendedName>
        <fullName evidence="6">Protein kinase domain-containing protein</fullName>
    </recommendedName>
</protein>
<dbReference type="PANTHER" id="PTHR24345">
    <property type="entry name" value="SERINE/THREONINE-PROTEIN KINASE PLK"/>
    <property type="match status" value="1"/>
</dbReference>
<evidence type="ECO:0000256" key="3">
    <source>
        <dbReference type="ARBA" id="ARBA00022741"/>
    </source>
</evidence>
<dbReference type="AlphaFoldDB" id="A0A6G0WT00"/>
<evidence type="ECO:0000256" key="2">
    <source>
        <dbReference type="ARBA" id="ARBA00022679"/>
    </source>
</evidence>
<keyword evidence="5" id="KW-0067">ATP-binding</keyword>
<sequence length="320" mass="35792">MHRYTIDRVVAKALYGDVLLAIDKATGQNVAIKRMDILAATTRYVPGCTRRIEEDIKFEKHVHRTLNAHGGHAHIVRLRVDFIEHGKDHFVFDYCGGGELFDKLSATGDQALSPTVAHRYCRQIFEAVKFLHGCGFAHRDLSLENVLLDEGKENCYLCDFGLAAPALSTRCEVVGKPFYMAPEVVAGKPYSPLKADIWSLGIMLFMMLSGAPLFEVASDMDSRYRYLATNGLHKLVESWEICHRFNDHSLALLAQMLSIDPKARPTIDSVLNHPFMTGSIDKTKVDKIESLSQAFVNLFTRRKATTTTAMRTIDVSVASI</sequence>
<proteinExistence type="predicted"/>
<dbReference type="Pfam" id="PF00069">
    <property type="entry name" value="Pkinase"/>
    <property type="match status" value="1"/>
</dbReference>
<keyword evidence="2" id="KW-0808">Transferase</keyword>
<evidence type="ECO:0000313" key="7">
    <source>
        <dbReference type="EMBL" id="KAF0730557.1"/>
    </source>
</evidence>
<name>A0A6G0WT00_9STRA</name>
<evidence type="ECO:0000259" key="6">
    <source>
        <dbReference type="PROSITE" id="PS50011"/>
    </source>
</evidence>
<dbReference type="EMBL" id="VJMJ01000153">
    <property type="protein sequence ID" value="KAF0730557.1"/>
    <property type="molecule type" value="Genomic_DNA"/>
</dbReference>
<dbReference type="Gene3D" id="1.10.510.10">
    <property type="entry name" value="Transferase(Phosphotransferase) domain 1"/>
    <property type="match status" value="1"/>
</dbReference>
<gene>
    <name evidence="7" type="ORF">Ae201684_011979</name>
</gene>
<keyword evidence="3" id="KW-0547">Nucleotide-binding</keyword>
<reference evidence="7 8" key="1">
    <citation type="submission" date="2019-07" db="EMBL/GenBank/DDBJ databases">
        <title>Genomics analysis of Aphanomyces spp. identifies a new class of oomycete effector associated with host adaptation.</title>
        <authorList>
            <person name="Gaulin E."/>
        </authorList>
    </citation>
    <scope>NUCLEOTIDE SEQUENCE [LARGE SCALE GENOMIC DNA]</scope>
    <source>
        <strain evidence="7 8">ATCC 201684</strain>
    </source>
</reference>
<keyword evidence="8" id="KW-1185">Reference proteome</keyword>
<dbReference type="PANTHER" id="PTHR24345:SF91">
    <property type="entry name" value="SERINE_THREONINE-PROTEIN KINASE PLK4"/>
    <property type="match status" value="1"/>
</dbReference>
<dbReference type="FunFam" id="1.10.510.10:FF:000571">
    <property type="entry name" value="Maternal embryonic leucine zipper kinase"/>
    <property type="match status" value="1"/>
</dbReference>
<dbReference type="GO" id="GO:0004674">
    <property type="term" value="F:protein serine/threonine kinase activity"/>
    <property type="evidence" value="ECO:0007669"/>
    <property type="project" value="UniProtKB-KW"/>
</dbReference>
<evidence type="ECO:0000256" key="5">
    <source>
        <dbReference type="ARBA" id="ARBA00022840"/>
    </source>
</evidence>
<keyword evidence="1" id="KW-0723">Serine/threonine-protein kinase</keyword>
<dbReference type="InterPro" id="IPR000719">
    <property type="entry name" value="Prot_kinase_dom"/>
</dbReference>
<dbReference type="GO" id="GO:0005524">
    <property type="term" value="F:ATP binding"/>
    <property type="evidence" value="ECO:0007669"/>
    <property type="project" value="UniProtKB-KW"/>
</dbReference>
<keyword evidence="4" id="KW-0418">Kinase</keyword>
<dbReference type="GO" id="GO:0005634">
    <property type="term" value="C:nucleus"/>
    <property type="evidence" value="ECO:0007669"/>
    <property type="project" value="TreeGrafter"/>
</dbReference>
<dbReference type="SUPFAM" id="SSF56112">
    <property type="entry name" value="Protein kinase-like (PK-like)"/>
    <property type="match status" value="1"/>
</dbReference>
<organism evidence="7 8">
    <name type="scientific">Aphanomyces euteiches</name>
    <dbReference type="NCBI Taxonomy" id="100861"/>
    <lineage>
        <taxon>Eukaryota</taxon>
        <taxon>Sar</taxon>
        <taxon>Stramenopiles</taxon>
        <taxon>Oomycota</taxon>
        <taxon>Saprolegniomycetes</taxon>
        <taxon>Saprolegniales</taxon>
        <taxon>Verrucalvaceae</taxon>
        <taxon>Aphanomyces</taxon>
    </lineage>
</organism>
<evidence type="ECO:0000256" key="4">
    <source>
        <dbReference type="ARBA" id="ARBA00022777"/>
    </source>
</evidence>
<comment type="caution">
    <text evidence="7">The sequence shown here is derived from an EMBL/GenBank/DDBJ whole genome shotgun (WGS) entry which is preliminary data.</text>
</comment>
<dbReference type="Proteomes" id="UP000481153">
    <property type="component" value="Unassembled WGS sequence"/>
</dbReference>
<feature type="domain" description="Protein kinase" evidence="6">
    <location>
        <begin position="4"/>
        <end position="276"/>
    </location>
</feature>
<evidence type="ECO:0000313" key="8">
    <source>
        <dbReference type="Proteomes" id="UP000481153"/>
    </source>
</evidence>
<accession>A0A6G0WT00</accession>